<protein>
    <submittedName>
        <fullName evidence="1">Uncharacterized protein</fullName>
    </submittedName>
</protein>
<sequence length="246" mass="28257">MKNQQLSAVVEVIETRSVQMKSKFLHSTSLSKAIIELEAVGGEYKYVGIVGDHKHDSTSSFWLNWFEKITGWKIRILDSLLTNDALLLIDKIQKILYFRRDLLRLSITQFMSLLKQIADTIINDTPAAIQRLQECVTMWSSNLPYVNSHYQTITVKKTTNGLLLPLSFKLSADDFYVSLITYNSEILLRTTNYCMSAAVNTIFSLTAIEVMIRFDGVYLEIQLPKEIREALIDMETILLTVKRLDY</sequence>
<dbReference type="EMBL" id="CP027059">
    <property type="protein sequence ID" value="UQZ84556.1"/>
    <property type="molecule type" value="Genomic_DNA"/>
</dbReference>
<evidence type="ECO:0000313" key="2">
    <source>
        <dbReference type="Proteomes" id="UP001057134"/>
    </source>
</evidence>
<name>A0ABY4RPY5_9BACL</name>
<dbReference type="Proteomes" id="UP001057134">
    <property type="component" value="Chromosome"/>
</dbReference>
<reference evidence="1" key="1">
    <citation type="submission" date="2018-02" db="EMBL/GenBank/DDBJ databases">
        <authorList>
            <person name="Kim S.-K."/>
            <person name="Jung H.-I."/>
            <person name="Lee S.-W."/>
        </authorList>
    </citation>
    <scope>NUCLEOTIDE SEQUENCE</scope>
    <source>
        <strain evidence="1">SK3146</strain>
    </source>
</reference>
<evidence type="ECO:0000313" key="1">
    <source>
        <dbReference type="EMBL" id="UQZ84556.1"/>
    </source>
</evidence>
<accession>A0ABY4RPY5</accession>
<reference evidence="1" key="2">
    <citation type="journal article" date="2021" name="J Anim Sci Technol">
        <title>Complete genome sequence of Paenibacillus konkukensis sp. nov. SK3146 as a potential probiotic strain.</title>
        <authorList>
            <person name="Jung H.I."/>
            <person name="Park S."/>
            <person name="Niu K.M."/>
            <person name="Lee S.W."/>
            <person name="Kothari D."/>
            <person name="Yi K.J."/>
            <person name="Kim S.K."/>
        </authorList>
    </citation>
    <scope>NUCLEOTIDE SEQUENCE</scope>
    <source>
        <strain evidence="1">SK3146</strain>
    </source>
</reference>
<organism evidence="1 2">
    <name type="scientific">Paenibacillus konkukensis</name>
    <dbReference type="NCBI Taxonomy" id="2020716"/>
    <lineage>
        <taxon>Bacteria</taxon>
        <taxon>Bacillati</taxon>
        <taxon>Bacillota</taxon>
        <taxon>Bacilli</taxon>
        <taxon>Bacillales</taxon>
        <taxon>Paenibacillaceae</taxon>
        <taxon>Paenibacillus</taxon>
    </lineage>
</organism>
<keyword evidence="2" id="KW-1185">Reference proteome</keyword>
<gene>
    <name evidence="1" type="ORF">SK3146_03811</name>
</gene>
<dbReference type="RefSeq" id="WP_249860308.1">
    <property type="nucleotide sequence ID" value="NZ_CP027059.1"/>
</dbReference>
<proteinExistence type="predicted"/>